<proteinExistence type="predicted"/>
<evidence type="ECO:0000256" key="1">
    <source>
        <dbReference type="SAM" id="MobiDB-lite"/>
    </source>
</evidence>
<organism evidence="2 3">
    <name type="scientific">Elasticomyces elasticus</name>
    <dbReference type="NCBI Taxonomy" id="574655"/>
    <lineage>
        <taxon>Eukaryota</taxon>
        <taxon>Fungi</taxon>
        <taxon>Dikarya</taxon>
        <taxon>Ascomycota</taxon>
        <taxon>Pezizomycotina</taxon>
        <taxon>Dothideomycetes</taxon>
        <taxon>Dothideomycetidae</taxon>
        <taxon>Mycosphaerellales</taxon>
        <taxon>Teratosphaeriaceae</taxon>
        <taxon>Elasticomyces</taxon>
    </lineage>
</organism>
<name>A0AAN7VS05_9PEZI</name>
<dbReference type="Proteomes" id="UP001310594">
    <property type="component" value="Unassembled WGS sequence"/>
</dbReference>
<feature type="compositionally biased region" description="Basic and acidic residues" evidence="1">
    <location>
        <begin position="83"/>
        <end position="104"/>
    </location>
</feature>
<accession>A0AAN7VS05</accession>
<feature type="region of interest" description="Disordered" evidence="1">
    <location>
        <begin position="1"/>
        <end position="128"/>
    </location>
</feature>
<comment type="caution">
    <text evidence="2">The sequence shown here is derived from an EMBL/GenBank/DDBJ whole genome shotgun (WGS) entry which is preliminary data.</text>
</comment>
<protein>
    <submittedName>
        <fullName evidence="2">Uncharacterized protein</fullName>
    </submittedName>
</protein>
<evidence type="ECO:0000313" key="2">
    <source>
        <dbReference type="EMBL" id="KAK5691158.1"/>
    </source>
</evidence>
<feature type="compositionally biased region" description="Polar residues" evidence="1">
    <location>
        <begin position="29"/>
        <end position="47"/>
    </location>
</feature>
<evidence type="ECO:0000313" key="3">
    <source>
        <dbReference type="Proteomes" id="UP001310594"/>
    </source>
</evidence>
<sequence length="192" mass="20822">MANNSGEAQGKQKAQVLKDDPILKGEGSGSQDVSTNPTIKSQPTDMSMKTFVPSAETVARATSFKIENVEVKPTTKTMNDMFDDLKRQVSSKSHPETGDVKETEPSIAASSGSPTDTDNTTKDATEDSCDSMMAELTIAAKMTGHLLLKIVDLEHKLNPKTAEDLKLQKENIRRQCGLADDEESVVTIPPRQ</sequence>
<dbReference type="EMBL" id="JAVRQU010000022">
    <property type="protein sequence ID" value="KAK5691158.1"/>
    <property type="molecule type" value="Genomic_DNA"/>
</dbReference>
<feature type="compositionally biased region" description="Polar residues" evidence="1">
    <location>
        <begin position="108"/>
        <end position="118"/>
    </location>
</feature>
<dbReference type="AlphaFoldDB" id="A0AAN7VS05"/>
<gene>
    <name evidence="2" type="ORF">LTR97_011810</name>
</gene>
<reference evidence="2" key="1">
    <citation type="submission" date="2023-08" db="EMBL/GenBank/DDBJ databases">
        <title>Black Yeasts Isolated from many extreme environments.</title>
        <authorList>
            <person name="Coleine C."/>
            <person name="Stajich J.E."/>
            <person name="Selbmann L."/>
        </authorList>
    </citation>
    <scope>NUCLEOTIDE SEQUENCE</scope>
    <source>
        <strain evidence="2">CCFEE 5810</strain>
    </source>
</reference>